<dbReference type="CDD" id="cd13608">
    <property type="entry name" value="PBP2_OpuCC_like"/>
    <property type="match status" value="1"/>
</dbReference>
<proteinExistence type="predicted"/>
<dbReference type="SUPFAM" id="SSF53850">
    <property type="entry name" value="Periplasmic binding protein-like II"/>
    <property type="match status" value="1"/>
</dbReference>
<gene>
    <name evidence="1" type="ORF">S100892_00363</name>
</gene>
<sequence length="308" mass="34774">MLKRFLKLILPLGVLAVVLSGCGWPGLGGTTGNTVKIAAQNTTEQQVMSSVIQQLIEHDTNLNAEIINNLGSGTVSFQAQKRGEADLTAVRFSGTDYQTILNGPQGRTPEQVNAYVKKEFNQRYDMTYFPTYGFADTFQFMVTQDYAKKHHLENVSDLKKISSDMKVGIDQTWLSRKGDGYADFKKRYGYSFGNIYPMQIGLVYNALASHKMDAVLGYSTDGRIRSYNLKLLKDDKNYFPPYNASVVVNNKSLKKYPELKRVLHKLDGKISLQTMQELNYQVDNNLKEPSVVAKEFLEKNHYFEGGNN</sequence>
<dbReference type="Gene3D" id="3.40.190.120">
    <property type="entry name" value="Osmoprotection protein (prox), domain 2"/>
    <property type="match status" value="1"/>
</dbReference>
<dbReference type="GO" id="GO:0043190">
    <property type="term" value="C:ATP-binding cassette (ABC) transporter complex"/>
    <property type="evidence" value="ECO:0007669"/>
    <property type="project" value="InterPro"/>
</dbReference>
<reference evidence="1 2" key="1">
    <citation type="submission" date="2017-05" db="EMBL/GenBank/DDBJ databases">
        <title>Genome sequence of Pediococcus pentosaceus strain SRCM100892.</title>
        <authorList>
            <person name="Cho S.H."/>
        </authorList>
    </citation>
    <scope>NUCLEOTIDE SEQUENCE [LARGE SCALE GENOMIC DNA]</scope>
    <source>
        <strain evidence="1 2">SRCM100892</strain>
    </source>
</reference>
<dbReference type="PROSITE" id="PS51257">
    <property type="entry name" value="PROKAR_LIPOPROTEIN"/>
    <property type="match status" value="1"/>
</dbReference>
<dbReference type="RefSeq" id="WP_002832920.1">
    <property type="nucleotide sequence ID" value="NZ_BJZY01000001.1"/>
</dbReference>
<dbReference type="Gene3D" id="3.40.190.10">
    <property type="entry name" value="Periplasmic binding protein-like II"/>
    <property type="match status" value="1"/>
</dbReference>
<dbReference type="InterPro" id="IPR007210">
    <property type="entry name" value="ABC_Gly_betaine_transp_sub-bd"/>
</dbReference>
<dbReference type="EMBL" id="CP021474">
    <property type="protein sequence ID" value="ARW18968.1"/>
    <property type="molecule type" value="Genomic_DNA"/>
</dbReference>
<evidence type="ECO:0000313" key="2">
    <source>
        <dbReference type="Proteomes" id="UP000196118"/>
    </source>
</evidence>
<accession>A0A0R2HAY6</accession>
<dbReference type="Proteomes" id="UP000196118">
    <property type="component" value="Chromosome"/>
</dbReference>
<dbReference type="Pfam" id="PF04069">
    <property type="entry name" value="OpuAC"/>
    <property type="match status" value="1"/>
</dbReference>
<dbReference type="GO" id="GO:0022857">
    <property type="term" value="F:transmembrane transporter activity"/>
    <property type="evidence" value="ECO:0007669"/>
    <property type="project" value="InterPro"/>
</dbReference>
<dbReference type="AlphaFoldDB" id="A0A0R2HAY6"/>
<evidence type="ECO:0000313" key="1">
    <source>
        <dbReference type="EMBL" id="ARW18968.1"/>
    </source>
</evidence>
<protein>
    <submittedName>
        <fullName evidence="1">Carnitine transport binding protein OpuCC</fullName>
    </submittedName>
</protein>
<organism evidence="1 2">
    <name type="scientific">Pediococcus pentosaceus</name>
    <dbReference type="NCBI Taxonomy" id="1255"/>
    <lineage>
        <taxon>Bacteria</taxon>
        <taxon>Bacillati</taxon>
        <taxon>Bacillota</taxon>
        <taxon>Bacilli</taxon>
        <taxon>Lactobacillales</taxon>
        <taxon>Lactobacillaceae</taxon>
        <taxon>Pediococcus</taxon>
    </lineage>
</organism>
<name>A0A0R2HAY6_PEDPE</name>